<accession>A0A7W9JGC4</accession>
<feature type="domain" description="O-methyltransferase C-terminal" evidence="5">
    <location>
        <begin position="120"/>
        <end position="318"/>
    </location>
</feature>
<keyword evidence="3" id="KW-0949">S-adenosyl-L-methionine</keyword>
<organism evidence="7 8">
    <name type="scientific">Kribbella italica</name>
    <dbReference type="NCBI Taxonomy" id="1540520"/>
    <lineage>
        <taxon>Bacteria</taxon>
        <taxon>Bacillati</taxon>
        <taxon>Actinomycetota</taxon>
        <taxon>Actinomycetes</taxon>
        <taxon>Propionibacteriales</taxon>
        <taxon>Kribbellaceae</taxon>
        <taxon>Kribbella</taxon>
    </lineage>
</organism>
<dbReference type="GO" id="GO:0008171">
    <property type="term" value="F:O-methyltransferase activity"/>
    <property type="evidence" value="ECO:0007669"/>
    <property type="project" value="InterPro"/>
</dbReference>
<dbReference type="Pfam" id="PF00891">
    <property type="entry name" value="Methyltransf_2"/>
    <property type="match status" value="1"/>
</dbReference>
<evidence type="ECO:0000256" key="1">
    <source>
        <dbReference type="ARBA" id="ARBA00022603"/>
    </source>
</evidence>
<dbReference type="SUPFAM" id="SSF53335">
    <property type="entry name" value="S-adenosyl-L-methionine-dependent methyltransferases"/>
    <property type="match status" value="1"/>
</dbReference>
<dbReference type="InterPro" id="IPR001077">
    <property type="entry name" value="COMT_C"/>
</dbReference>
<keyword evidence="8" id="KW-1185">Reference proteome</keyword>
<evidence type="ECO:0000313" key="7">
    <source>
        <dbReference type="EMBL" id="MBB5841646.1"/>
    </source>
</evidence>
<dbReference type="InterPro" id="IPR012967">
    <property type="entry name" value="COMT_dimerisation"/>
</dbReference>
<dbReference type="SUPFAM" id="SSF46785">
    <property type="entry name" value="Winged helix' DNA-binding domain"/>
    <property type="match status" value="1"/>
</dbReference>
<dbReference type="PROSITE" id="PS51683">
    <property type="entry name" value="SAM_OMT_II"/>
    <property type="match status" value="1"/>
</dbReference>
<comment type="caution">
    <text evidence="7">The sequence shown here is derived from an EMBL/GenBank/DDBJ whole genome shotgun (WGS) entry which is preliminary data.</text>
</comment>
<proteinExistence type="predicted"/>
<dbReference type="Pfam" id="PF08100">
    <property type="entry name" value="Dimerisation"/>
    <property type="match status" value="1"/>
</dbReference>
<feature type="domain" description="O-methyltransferase dimerisation" evidence="6">
    <location>
        <begin position="15"/>
        <end position="92"/>
    </location>
</feature>
<keyword evidence="1 7" id="KW-0489">Methyltransferase</keyword>
<protein>
    <submittedName>
        <fullName evidence="7">SAM-dependent methyltransferase</fullName>
    </submittedName>
</protein>
<evidence type="ECO:0000259" key="6">
    <source>
        <dbReference type="Pfam" id="PF08100"/>
    </source>
</evidence>
<dbReference type="InterPro" id="IPR016461">
    <property type="entry name" value="COMT-like"/>
</dbReference>
<feature type="active site" description="Proton acceptor" evidence="4">
    <location>
        <position position="250"/>
    </location>
</feature>
<reference evidence="7 8" key="1">
    <citation type="submission" date="2020-08" db="EMBL/GenBank/DDBJ databases">
        <title>Sequencing the genomes of 1000 actinobacteria strains.</title>
        <authorList>
            <person name="Klenk H.-P."/>
        </authorList>
    </citation>
    <scope>NUCLEOTIDE SEQUENCE [LARGE SCALE GENOMIC DNA]</scope>
    <source>
        <strain evidence="7 8">DSM 28967</strain>
    </source>
</reference>
<dbReference type="Gene3D" id="1.10.10.10">
    <property type="entry name" value="Winged helix-like DNA-binding domain superfamily/Winged helix DNA-binding domain"/>
    <property type="match status" value="1"/>
</dbReference>
<dbReference type="PIRSF" id="PIRSF005739">
    <property type="entry name" value="O-mtase"/>
    <property type="match status" value="1"/>
</dbReference>
<dbReference type="InterPro" id="IPR029063">
    <property type="entry name" value="SAM-dependent_MTases_sf"/>
</dbReference>
<dbReference type="EMBL" id="JACHMY010000001">
    <property type="protein sequence ID" value="MBB5841646.1"/>
    <property type="molecule type" value="Genomic_DNA"/>
</dbReference>
<dbReference type="InterPro" id="IPR036390">
    <property type="entry name" value="WH_DNA-bd_sf"/>
</dbReference>
<dbReference type="CDD" id="cd02440">
    <property type="entry name" value="AdoMet_MTases"/>
    <property type="match status" value="1"/>
</dbReference>
<dbReference type="Proteomes" id="UP000549971">
    <property type="component" value="Unassembled WGS sequence"/>
</dbReference>
<evidence type="ECO:0000256" key="3">
    <source>
        <dbReference type="ARBA" id="ARBA00022691"/>
    </source>
</evidence>
<dbReference type="PANTHER" id="PTHR43712:SF2">
    <property type="entry name" value="O-METHYLTRANSFERASE CICE"/>
    <property type="match status" value="1"/>
</dbReference>
<gene>
    <name evidence="7" type="ORF">HDA39_008380</name>
</gene>
<dbReference type="AlphaFoldDB" id="A0A7W9JGC4"/>
<evidence type="ECO:0000256" key="4">
    <source>
        <dbReference type="PIRSR" id="PIRSR005739-1"/>
    </source>
</evidence>
<evidence type="ECO:0000259" key="5">
    <source>
        <dbReference type="Pfam" id="PF00891"/>
    </source>
</evidence>
<dbReference type="Gene3D" id="3.40.50.150">
    <property type="entry name" value="Vaccinia Virus protein VP39"/>
    <property type="match status" value="1"/>
</dbReference>
<dbReference type="RefSeq" id="WP_184805260.1">
    <property type="nucleotide sequence ID" value="NZ_JACHMY010000001.1"/>
</dbReference>
<dbReference type="GO" id="GO:0032259">
    <property type="term" value="P:methylation"/>
    <property type="evidence" value="ECO:0007669"/>
    <property type="project" value="UniProtKB-KW"/>
</dbReference>
<dbReference type="PANTHER" id="PTHR43712">
    <property type="entry name" value="PUTATIVE (AFU_ORTHOLOGUE AFUA_4G14580)-RELATED"/>
    <property type="match status" value="1"/>
</dbReference>
<evidence type="ECO:0000313" key="8">
    <source>
        <dbReference type="Proteomes" id="UP000549971"/>
    </source>
</evidence>
<dbReference type="InterPro" id="IPR036388">
    <property type="entry name" value="WH-like_DNA-bd_sf"/>
</dbReference>
<dbReference type="Gene3D" id="1.10.287.1350">
    <property type="match status" value="1"/>
</dbReference>
<keyword evidence="2 7" id="KW-0808">Transferase</keyword>
<sequence>MSTDGTANDAEFMIDLAESMLSARALQMVAELGLADLFGSVPGGTLPLEKLAVLTSTDPVVLGMVLRLLCAQGIFTEPNADEFALTPRGQVLRSGHRFSARAMVRHHGFNYHLVDRLDLALRTGQPVFTEVHGRPMFELLQANEERGQVFDDAMGDLSRLETDAVLANYDFTPYQRIVDVGGGNGTLLASVITKHPVATGVIFDLPRLAPAAEQVLAQSPAGGRLAFVAGDFFESTPPEGDLLVLKSIVHDWPDAQVVQILRACRRALRPGGKIVLFERLLTGDPGPSRTKNWDLLLFLILGGRERTDSDFRRLLAAADLELHTTIAMHDTLFALEAVAAGTSDR</sequence>
<evidence type="ECO:0000256" key="2">
    <source>
        <dbReference type="ARBA" id="ARBA00022679"/>
    </source>
</evidence>
<name>A0A7W9JGC4_9ACTN</name>